<feature type="chain" id="PRO_5046658608" evidence="1">
    <location>
        <begin position="34"/>
        <end position="137"/>
    </location>
</feature>
<evidence type="ECO:0000313" key="2">
    <source>
        <dbReference type="EMBL" id="GAA4803287.1"/>
    </source>
</evidence>
<comment type="caution">
    <text evidence="2">The sequence shown here is derived from an EMBL/GenBank/DDBJ whole genome shotgun (WGS) entry which is preliminary data.</text>
</comment>
<dbReference type="PROSITE" id="PS51318">
    <property type="entry name" value="TAT"/>
    <property type="match status" value="1"/>
</dbReference>
<keyword evidence="3" id="KW-1185">Reference proteome</keyword>
<dbReference type="RefSeq" id="WP_200173858.1">
    <property type="nucleotide sequence ID" value="NZ_BAABKQ010000001.1"/>
</dbReference>
<organism evidence="2 3">
    <name type="scientific">Tomitella cavernea</name>
    <dbReference type="NCBI Taxonomy" id="1387982"/>
    <lineage>
        <taxon>Bacteria</taxon>
        <taxon>Bacillati</taxon>
        <taxon>Actinomycetota</taxon>
        <taxon>Actinomycetes</taxon>
        <taxon>Mycobacteriales</taxon>
        <taxon>Tomitella</taxon>
    </lineage>
</organism>
<protein>
    <submittedName>
        <fullName evidence="2">Uncharacterized protein</fullName>
    </submittedName>
</protein>
<proteinExistence type="predicted"/>
<dbReference type="InterPro" id="IPR006311">
    <property type="entry name" value="TAT_signal"/>
</dbReference>
<evidence type="ECO:0000256" key="1">
    <source>
        <dbReference type="SAM" id="SignalP"/>
    </source>
</evidence>
<sequence>MAQKTARRMLLAGAATVVSAAFAALAFSGTAAAATQCPTGIDALAPDSLHRATDVAQQSLGTSFPDRDVTGAYVAGATRSDAGPVGQEIISACGPDVQSKSVIVDFVFPAMLPDAARSYGAAVVSLDNGYYSVWRTA</sequence>
<name>A0ABP9C1L1_9ACTN</name>
<accession>A0ABP9C1L1</accession>
<reference evidence="3" key="1">
    <citation type="journal article" date="2019" name="Int. J. Syst. Evol. Microbiol.">
        <title>The Global Catalogue of Microorganisms (GCM) 10K type strain sequencing project: providing services to taxonomists for standard genome sequencing and annotation.</title>
        <authorList>
            <consortium name="The Broad Institute Genomics Platform"/>
            <consortium name="The Broad Institute Genome Sequencing Center for Infectious Disease"/>
            <person name="Wu L."/>
            <person name="Ma J."/>
        </authorList>
    </citation>
    <scope>NUCLEOTIDE SEQUENCE [LARGE SCALE GENOMIC DNA]</scope>
    <source>
        <strain evidence="3">JCM 18542</strain>
    </source>
</reference>
<feature type="signal peptide" evidence="1">
    <location>
        <begin position="1"/>
        <end position="33"/>
    </location>
</feature>
<keyword evidence="1" id="KW-0732">Signal</keyword>
<dbReference type="EMBL" id="BAABKQ010000001">
    <property type="protein sequence ID" value="GAA4803287.1"/>
    <property type="molecule type" value="Genomic_DNA"/>
</dbReference>
<gene>
    <name evidence="2" type="ORF">GCM10023353_01870</name>
</gene>
<evidence type="ECO:0000313" key="3">
    <source>
        <dbReference type="Proteomes" id="UP001500839"/>
    </source>
</evidence>
<dbReference type="Proteomes" id="UP001500839">
    <property type="component" value="Unassembled WGS sequence"/>
</dbReference>